<protein>
    <submittedName>
        <fullName evidence="1">Uncharacterized protein</fullName>
    </submittedName>
</protein>
<dbReference type="AlphaFoldDB" id="A0A8J8PFH1"/>
<evidence type="ECO:0000313" key="2">
    <source>
        <dbReference type="Proteomes" id="UP000752814"/>
    </source>
</evidence>
<proteinExistence type="predicted"/>
<gene>
    <name evidence="1" type="ORF">A3207_02875</name>
</gene>
<comment type="caution">
    <text evidence="1">The sequence shown here is derived from an EMBL/GenBank/DDBJ whole genome shotgun (WGS) entry which is preliminary data.</text>
</comment>
<accession>A0A8J8PFH1</accession>
<dbReference type="Proteomes" id="UP000752814">
    <property type="component" value="Unassembled WGS sequence"/>
</dbReference>
<name>A0A8J8PFH1_9ARCH</name>
<reference evidence="1" key="1">
    <citation type="submission" date="2016-03" db="EMBL/GenBank/DDBJ databases">
        <authorList>
            <person name="Borrel G."/>
            <person name="Mccann A."/>
            <person name="O'Toole P.W."/>
        </authorList>
    </citation>
    <scope>NUCLEOTIDE SEQUENCE</scope>
    <source>
        <strain evidence="1">183</strain>
    </source>
</reference>
<evidence type="ECO:0000313" key="1">
    <source>
        <dbReference type="EMBL" id="TQS82902.1"/>
    </source>
</evidence>
<organism evidence="1 2">
    <name type="scientific">Candidatus Methanomassiliicoccus intestinalis</name>
    <dbReference type="NCBI Taxonomy" id="1406512"/>
    <lineage>
        <taxon>Archaea</taxon>
        <taxon>Methanobacteriati</taxon>
        <taxon>Thermoplasmatota</taxon>
        <taxon>Thermoplasmata</taxon>
        <taxon>Methanomassiliicoccales</taxon>
        <taxon>Methanomassiliicoccaceae</taxon>
        <taxon>Methanomassiliicoccus</taxon>
    </lineage>
</organism>
<dbReference type="EMBL" id="LVVT01000014">
    <property type="protein sequence ID" value="TQS82902.1"/>
    <property type="molecule type" value="Genomic_DNA"/>
</dbReference>
<sequence length="64" mass="7546">MAQIVLHLLDIDITAYTKRRTKVENMPGNCLSIEGHGHIYSLVRTYQLYADKLIQIWKMQKKKE</sequence>